<dbReference type="eggNOG" id="COG0823">
    <property type="taxonomic scope" value="Bacteria"/>
</dbReference>
<keyword evidence="1" id="KW-0732">Signal</keyword>
<feature type="chain" id="PRO_5003232405" description="Oligogalacturonate lyase domain-containing protein" evidence="1">
    <location>
        <begin position="29"/>
        <end position="434"/>
    </location>
</feature>
<dbReference type="Pfam" id="PF14583">
    <property type="entry name" value="Pectate_lyase22"/>
    <property type="match status" value="1"/>
</dbReference>
<dbReference type="STRING" id="401053.AciPR4_1717"/>
<feature type="domain" description="Oligogalacturonate lyase" evidence="2">
    <location>
        <begin position="215"/>
        <end position="429"/>
    </location>
</feature>
<keyword evidence="4" id="KW-1185">Reference proteome</keyword>
<dbReference type="OrthoDB" id="8432779at2"/>
<evidence type="ECO:0000259" key="2">
    <source>
        <dbReference type="Pfam" id="PF14583"/>
    </source>
</evidence>
<evidence type="ECO:0000256" key="1">
    <source>
        <dbReference type="SAM" id="SignalP"/>
    </source>
</evidence>
<dbReference type="InterPro" id="IPR015943">
    <property type="entry name" value="WD40/YVTN_repeat-like_dom_sf"/>
</dbReference>
<dbReference type="Gene3D" id="2.130.10.10">
    <property type="entry name" value="YVTN repeat-like/Quinoprotein amine dehydrogenase"/>
    <property type="match status" value="1"/>
</dbReference>
<protein>
    <recommendedName>
        <fullName evidence="2">Oligogalacturonate lyase domain-containing protein</fullName>
    </recommendedName>
</protein>
<accession>E8V433</accession>
<dbReference type="RefSeq" id="WP_013568257.1">
    <property type="nucleotide sequence ID" value="NC_014963.1"/>
</dbReference>
<dbReference type="EMBL" id="CP002467">
    <property type="protein sequence ID" value="ADV82524.1"/>
    <property type="molecule type" value="Genomic_DNA"/>
</dbReference>
<feature type="signal peptide" evidence="1">
    <location>
        <begin position="1"/>
        <end position="28"/>
    </location>
</feature>
<dbReference type="AlphaFoldDB" id="E8V433"/>
<organism evidence="3 4">
    <name type="scientific">Terriglobus saanensis (strain ATCC BAA-1853 / DSM 23119 / SP1PR4)</name>
    <dbReference type="NCBI Taxonomy" id="401053"/>
    <lineage>
        <taxon>Bacteria</taxon>
        <taxon>Pseudomonadati</taxon>
        <taxon>Acidobacteriota</taxon>
        <taxon>Terriglobia</taxon>
        <taxon>Terriglobales</taxon>
        <taxon>Acidobacteriaceae</taxon>
        <taxon>Terriglobus</taxon>
    </lineage>
</organism>
<proteinExistence type="predicted"/>
<dbReference type="GO" id="GO:0047487">
    <property type="term" value="F:oligogalacturonide lyase activity"/>
    <property type="evidence" value="ECO:0007669"/>
    <property type="project" value="InterPro"/>
</dbReference>
<reference evidence="3 4" key="1">
    <citation type="journal article" date="2012" name="Stand. Genomic Sci.">
        <title>Complete genome sequence of Terriglobus saanensis type strain SP1PR4(T), an Acidobacteria from tundra soil.</title>
        <authorList>
            <person name="Rawat S.R."/>
            <person name="Mannisto M.K."/>
            <person name="Starovoytov V."/>
            <person name="Goodwin L."/>
            <person name="Nolan M."/>
            <person name="Hauser L."/>
            <person name="Land M."/>
            <person name="Davenport K.W."/>
            <person name="Woyke T."/>
            <person name="Haggblom M.M."/>
        </authorList>
    </citation>
    <scope>NUCLEOTIDE SEQUENCE</scope>
    <source>
        <strain evidence="4">ATCC BAA-1853 / DSM 23119 / SP1PR4</strain>
    </source>
</reference>
<evidence type="ECO:0000313" key="3">
    <source>
        <dbReference type="EMBL" id="ADV82524.1"/>
    </source>
</evidence>
<dbReference type="InterPro" id="IPR027946">
    <property type="entry name" value="Ogl_dom"/>
</dbReference>
<dbReference type="GO" id="GO:0045490">
    <property type="term" value="P:pectin catabolic process"/>
    <property type="evidence" value="ECO:0007669"/>
    <property type="project" value="InterPro"/>
</dbReference>
<evidence type="ECO:0000313" key="4">
    <source>
        <dbReference type="Proteomes" id="UP000006844"/>
    </source>
</evidence>
<dbReference type="HOGENOM" id="CLU_610983_0_0_0"/>
<name>E8V433_TERSS</name>
<dbReference type="Proteomes" id="UP000006844">
    <property type="component" value="Chromosome"/>
</dbReference>
<dbReference type="SUPFAM" id="SSF82171">
    <property type="entry name" value="DPP6 N-terminal domain-like"/>
    <property type="match status" value="1"/>
</dbReference>
<gene>
    <name evidence="3" type="ordered locus">AciPR4_1717</name>
</gene>
<sequence length="434" mass="48610">MRTASLTQLRFAAALSLLGCAFVFNLSAQTYHDVKNPPKSWIDPDTGHRVTRLTDEPGSASMYFNVNGYSPDGHEMIYTTPDGVSVIDLKTLKTRSVVTGSIRVIMAGHKTPSVFYIKPEDHALYVTNFDTGVTRKLGTVPPRGSIATINADETQAAGTYDEVEAPKEQFGNNGPGGPRKPPTKVEQMHALDQAPNKGEMMVRRLAARIPLVVYTMDLSNGAVKPLFHSTDWIGHMLFSPTDPTLLMYCHEGPWQAVDRIWTIRTDGTANKLMHQRHMAMEIAGHEFWGADGNIYYDLQTPKGQDFFLATIDHTTEERTWYHMDRNEWSIHFNVNRDATLFTGDGGDPGQVAKAPDGEWIYLFHPEKLKNIGLADKDFISPGVFHAEKLVNMSKHNYKLEPNVSFSPDQKMVIFRSNMFGPTYVFGVEIEKAVK</sequence>
<dbReference type="KEGG" id="tsa:AciPR4_1717"/>